<dbReference type="AlphaFoldDB" id="F4S1R6"/>
<dbReference type="GeneID" id="18926933"/>
<evidence type="ECO:0000256" key="11">
    <source>
        <dbReference type="ARBA" id="ARBA00024899"/>
    </source>
</evidence>
<organism evidence="13">
    <name type="scientific">Melampsora larici-populina (strain 98AG31 / pathotype 3-4-7)</name>
    <name type="common">Poplar leaf rust fungus</name>
    <dbReference type="NCBI Taxonomy" id="747676"/>
    <lineage>
        <taxon>Eukaryota</taxon>
        <taxon>Fungi</taxon>
        <taxon>Dikarya</taxon>
        <taxon>Basidiomycota</taxon>
        <taxon>Pucciniomycotina</taxon>
        <taxon>Pucciniomycetes</taxon>
        <taxon>Pucciniales</taxon>
        <taxon>Melampsoraceae</taxon>
        <taxon>Melampsora</taxon>
    </lineage>
</organism>
<evidence type="ECO:0000256" key="5">
    <source>
        <dbReference type="ARBA" id="ARBA00022676"/>
    </source>
</evidence>
<keyword evidence="10" id="KW-0472">Membrane</keyword>
<comment type="function">
    <text evidence="11">Participates in the formation of the lipid-linked precursor oligosaccharide for N-glycosylation. Involved in assembling the dolichol-pyrophosphate-GlcNAc(2)-Man(5) intermediate on the cytoplasmic surface of the ER.</text>
</comment>
<evidence type="ECO:0000256" key="9">
    <source>
        <dbReference type="ARBA" id="ARBA00022989"/>
    </source>
</evidence>
<comment type="subcellular location">
    <subcellularLocation>
        <location evidence="1">Endoplasmic reticulum membrane</location>
        <topology evidence="1">Single-pass membrane protein</topology>
    </subcellularLocation>
</comment>
<dbReference type="OrthoDB" id="614844at2759"/>
<reference evidence="13" key="1">
    <citation type="journal article" date="2011" name="Proc. Natl. Acad. Sci. U.S.A.">
        <title>Obligate biotrophy features unraveled by the genomic analysis of rust fungi.</title>
        <authorList>
            <person name="Duplessis S."/>
            <person name="Cuomo C.A."/>
            <person name="Lin Y.-C."/>
            <person name="Aerts A."/>
            <person name="Tisserant E."/>
            <person name="Veneault-Fourrey C."/>
            <person name="Joly D.L."/>
            <person name="Hacquard S."/>
            <person name="Amselem J."/>
            <person name="Cantarel B.L."/>
            <person name="Chiu R."/>
            <person name="Coutinho P.M."/>
            <person name="Feau N."/>
            <person name="Field M."/>
            <person name="Frey P."/>
            <person name="Gelhaye E."/>
            <person name="Goldberg J."/>
            <person name="Grabherr M.G."/>
            <person name="Kodira C.D."/>
            <person name="Kohler A."/>
            <person name="Kuees U."/>
            <person name="Lindquist E.A."/>
            <person name="Lucas S.M."/>
            <person name="Mago R."/>
            <person name="Mauceli E."/>
            <person name="Morin E."/>
            <person name="Murat C."/>
            <person name="Pangilinan J.L."/>
            <person name="Park R."/>
            <person name="Pearson M."/>
            <person name="Quesneville H."/>
            <person name="Rouhier N."/>
            <person name="Sakthikumar S."/>
            <person name="Salamov A.A."/>
            <person name="Schmutz J."/>
            <person name="Selles B."/>
            <person name="Shapiro H."/>
            <person name="Tanguay P."/>
            <person name="Tuskan G.A."/>
            <person name="Henrissat B."/>
            <person name="Van de Peer Y."/>
            <person name="Rouze P."/>
            <person name="Ellis J.G."/>
            <person name="Dodds P.N."/>
            <person name="Schein J.E."/>
            <person name="Zhong S."/>
            <person name="Hamelin R.C."/>
            <person name="Grigoriev I.V."/>
            <person name="Szabo L.J."/>
            <person name="Martin F."/>
        </authorList>
    </citation>
    <scope>NUCLEOTIDE SEQUENCE [LARGE SCALE GENOMIC DNA]</scope>
    <source>
        <strain evidence="13">98AG31 / pathotype 3-4-7</strain>
    </source>
</reference>
<dbReference type="GO" id="GO:0005789">
    <property type="term" value="C:endoplasmic reticulum membrane"/>
    <property type="evidence" value="ECO:0007669"/>
    <property type="project" value="UniProtKB-SubCell"/>
</dbReference>
<evidence type="ECO:0000256" key="10">
    <source>
        <dbReference type="ARBA" id="ARBA00023136"/>
    </source>
</evidence>
<comment type="pathway">
    <text evidence="2">Protein modification; protein glycosylation.</text>
</comment>
<evidence type="ECO:0000256" key="7">
    <source>
        <dbReference type="ARBA" id="ARBA00022692"/>
    </source>
</evidence>
<dbReference type="Pfam" id="PF13692">
    <property type="entry name" value="Glyco_trans_1_4"/>
    <property type="match status" value="1"/>
</dbReference>
<dbReference type="GO" id="GO:0004578">
    <property type="term" value="F:chitobiosyldiphosphodolichol beta-mannosyltransferase activity"/>
    <property type="evidence" value="ECO:0007669"/>
    <property type="project" value="UniProtKB-EC"/>
</dbReference>
<gene>
    <name evidence="12" type="ORF">MELLADRAFT_25337</name>
</gene>
<evidence type="ECO:0000256" key="6">
    <source>
        <dbReference type="ARBA" id="ARBA00022679"/>
    </source>
</evidence>
<name>F4S1R6_MELLP</name>
<dbReference type="InParanoid" id="F4S1R6"/>
<dbReference type="RefSeq" id="XP_007415272.1">
    <property type="nucleotide sequence ID" value="XM_007415210.1"/>
</dbReference>
<dbReference type="SUPFAM" id="SSF53756">
    <property type="entry name" value="UDP-Glycosyltransferase/glycogen phosphorylase"/>
    <property type="match status" value="1"/>
</dbReference>
<evidence type="ECO:0000256" key="3">
    <source>
        <dbReference type="ARBA" id="ARBA00012611"/>
    </source>
</evidence>
<dbReference type="EC" id="2.4.1.142" evidence="3"/>
<keyword evidence="9" id="KW-1133">Transmembrane helix</keyword>
<evidence type="ECO:0000256" key="2">
    <source>
        <dbReference type="ARBA" id="ARBA00004922"/>
    </source>
</evidence>
<dbReference type="eggNOG" id="KOG2941">
    <property type="taxonomic scope" value="Eukaryota"/>
</dbReference>
<sequence>AKTVTIVVLGDLGRSPRMMRHAVSFADHDWSVNILAYPGTTLPKKLTEHLKIRILPLSEPPRFISDDLPRRLFVLIGGPLKAIYLSLNLLYSLLLHAQDSSYVMVQNPPAIPTLPMVQLARLVLGFKLIIDWHNTAYSILALKVGSDRHPMVRVAELIEKTFGRIAHLHLFVTEAERVYLSKTWQLQGKTHVFYDRPPLDFCRLTVDEIHQLWERLPLSKDPAVLSTFYPSHHISSHETLVSMKPTDTSAHLKPNRPALIVSSTSWTHDEDFSILINALSIYTKSKKDNPNLPSLLCLITGKGPLKEFYRQEIAKRDKDEKWGSQAVKCELVWLDDVDDYKRLLGSCDLGISLHQSSSGLDLPMKVVDMFGCGLPVCARNFACISELVKHNKNGLVFDTEAELASQLESLLSGFPDNQLEDCQLNKLRDGINSNTYGVNKRAWSNWDEEWEQNVL</sequence>
<keyword evidence="5" id="KW-0328">Glycosyltransferase</keyword>
<evidence type="ECO:0000256" key="1">
    <source>
        <dbReference type="ARBA" id="ARBA00004389"/>
    </source>
</evidence>
<evidence type="ECO:0000313" key="13">
    <source>
        <dbReference type="Proteomes" id="UP000001072"/>
    </source>
</evidence>
<dbReference type="FunCoup" id="F4S1R6">
    <property type="interactions" value="553"/>
</dbReference>
<accession>F4S1R6</accession>
<keyword evidence="6 12" id="KW-0808">Transferase</keyword>
<dbReference type="PANTHER" id="PTHR13036:SF0">
    <property type="entry name" value="CHITOBIOSYLDIPHOSPHODOLICHOL BETA-MANNOSYLTRANSFERASE"/>
    <property type="match status" value="1"/>
</dbReference>
<evidence type="ECO:0000313" key="12">
    <source>
        <dbReference type="EMBL" id="EGG01422.1"/>
    </source>
</evidence>
<feature type="non-terminal residue" evidence="12">
    <location>
        <position position="1"/>
    </location>
</feature>
<evidence type="ECO:0000256" key="4">
    <source>
        <dbReference type="ARBA" id="ARBA00015841"/>
    </source>
</evidence>
<proteinExistence type="predicted"/>
<keyword evidence="8" id="KW-0256">Endoplasmic reticulum</keyword>
<dbReference type="Gene3D" id="3.40.50.2000">
    <property type="entry name" value="Glycogen Phosphorylase B"/>
    <property type="match status" value="1"/>
</dbReference>
<dbReference type="EMBL" id="GL883138">
    <property type="protein sequence ID" value="EGG01422.1"/>
    <property type="molecule type" value="Genomic_DNA"/>
</dbReference>
<dbReference type="InterPro" id="IPR026051">
    <property type="entry name" value="ALG1-like"/>
</dbReference>
<feature type="non-terminal residue" evidence="12">
    <location>
        <position position="455"/>
    </location>
</feature>
<dbReference type="Proteomes" id="UP000001072">
    <property type="component" value="Unassembled WGS sequence"/>
</dbReference>
<keyword evidence="13" id="KW-1185">Reference proteome</keyword>
<dbReference type="VEuPathDB" id="FungiDB:MELLADRAFT_25337"/>
<evidence type="ECO:0000256" key="8">
    <source>
        <dbReference type="ARBA" id="ARBA00022824"/>
    </source>
</evidence>
<keyword evidence="7" id="KW-0812">Transmembrane</keyword>
<protein>
    <recommendedName>
        <fullName evidence="4">Chitobiosyldiphosphodolichol beta-mannosyltransferase</fullName>
        <ecNumber evidence="3">2.4.1.142</ecNumber>
    </recommendedName>
</protein>
<dbReference type="STRING" id="747676.F4S1R6"/>
<dbReference type="KEGG" id="mlr:MELLADRAFT_25337"/>
<dbReference type="PANTHER" id="PTHR13036">
    <property type="entry name" value="BETA1,4 MANNOSYLTRANSFERASE"/>
    <property type="match status" value="1"/>
</dbReference>
<dbReference type="HOGENOM" id="CLU_012079_1_1_1"/>